<name>A0ACB7EGU4_NIBAL</name>
<keyword evidence="2" id="KW-1185">Reference proteome</keyword>
<sequence length="135" mass="15026">MEGKWTHLKGAANSRRRRSSCGAASNTGVVIRARKTISRCRFSWQADNVGATAAAVGSHVSRMKCSELQRYIQPLSSILRGLRSGRYSERERDVCPVQHGGETRAEESNDTEPEDANHETTTSYNTRLMSNNIKI</sequence>
<dbReference type="Proteomes" id="UP000805704">
    <property type="component" value="Chromosome 7"/>
</dbReference>
<accession>A0ACB7EGU4</accession>
<evidence type="ECO:0000313" key="2">
    <source>
        <dbReference type="Proteomes" id="UP000805704"/>
    </source>
</evidence>
<evidence type="ECO:0000313" key="1">
    <source>
        <dbReference type="EMBL" id="KAG8001051.1"/>
    </source>
</evidence>
<reference evidence="1" key="1">
    <citation type="submission" date="2020-04" db="EMBL/GenBank/DDBJ databases">
        <title>A chromosome-scale assembly and high-density genetic map of the yellow drum (Nibea albiflora) genome.</title>
        <authorList>
            <person name="Xu D."/>
            <person name="Zhang W."/>
            <person name="Chen R."/>
            <person name="Tan P."/>
            <person name="Wang L."/>
            <person name="Song H."/>
            <person name="Tian L."/>
            <person name="Zhu Q."/>
            <person name="Wang B."/>
        </authorList>
    </citation>
    <scope>NUCLEOTIDE SEQUENCE</scope>
    <source>
        <strain evidence="1">ZJHYS-2018</strain>
    </source>
</reference>
<dbReference type="EMBL" id="CM024795">
    <property type="protein sequence ID" value="KAG8001051.1"/>
    <property type="molecule type" value="Genomic_DNA"/>
</dbReference>
<protein>
    <submittedName>
        <fullName evidence="1">Uncharacterized protein</fullName>
    </submittedName>
</protein>
<gene>
    <name evidence="1" type="ORF">GBF38_006504</name>
</gene>
<comment type="caution">
    <text evidence="1">The sequence shown here is derived from an EMBL/GenBank/DDBJ whole genome shotgun (WGS) entry which is preliminary data.</text>
</comment>
<organism evidence="1 2">
    <name type="scientific">Nibea albiflora</name>
    <name type="common">Yellow drum</name>
    <name type="synonym">Corvina albiflora</name>
    <dbReference type="NCBI Taxonomy" id="240163"/>
    <lineage>
        <taxon>Eukaryota</taxon>
        <taxon>Metazoa</taxon>
        <taxon>Chordata</taxon>
        <taxon>Craniata</taxon>
        <taxon>Vertebrata</taxon>
        <taxon>Euteleostomi</taxon>
        <taxon>Actinopterygii</taxon>
        <taxon>Neopterygii</taxon>
        <taxon>Teleostei</taxon>
        <taxon>Neoteleostei</taxon>
        <taxon>Acanthomorphata</taxon>
        <taxon>Eupercaria</taxon>
        <taxon>Sciaenidae</taxon>
        <taxon>Nibea</taxon>
    </lineage>
</organism>
<proteinExistence type="predicted"/>